<feature type="transmembrane region" description="Helical" evidence="1">
    <location>
        <begin position="83"/>
        <end position="107"/>
    </location>
</feature>
<dbReference type="InterPro" id="IPR045339">
    <property type="entry name" value="DUF6534"/>
</dbReference>
<feature type="transmembrane region" description="Helical" evidence="1">
    <location>
        <begin position="119"/>
        <end position="141"/>
    </location>
</feature>
<dbReference type="PANTHER" id="PTHR40465">
    <property type="entry name" value="CHROMOSOME 1, WHOLE GENOME SHOTGUN SEQUENCE"/>
    <property type="match status" value="1"/>
</dbReference>
<dbReference type="InParanoid" id="A0A166MSD5"/>
<dbReference type="PANTHER" id="PTHR40465:SF1">
    <property type="entry name" value="DUF6534 DOMAIN-CONTAINING PROTEIN"/>
    <property type="match status" value="1"/>
</dbReference>
<evidence type="ECO:0000256" key="1">
    <source>
        <dbReference type="SAM" id="Phobius"/>
    </source>
</evidence>
<dbReference type="Proteomes" id="UP000077266">
    <property type="component" value="Unassembled WGS sequence"/>
</dbReference>
<feature type="transmembrane region" description="Helical" evidence="1">
    <location>
        <begin position="161"/>
        <end position="184"/>
    </location>
</feature>
<proteinExistence type="predicted"/>
<evidence type="ECO:0000313" key="4">
    <source>
        <dbReference type="Proteomes" id="UP000077266"/>
    </source>
</evidence>
<dbReference type="Pfam" id="PF20152">
    <property type="entry name" value="DUF6534"/>
    <property type="match status" value="1"/>
</dbReference>
<gene>
    <name evidence="3" type="ORF">EXIGLDRAFT_783965</name>
</gene>
<feature type="transmembrane region" description="Helical" evidence="1">
    <location>
        <begin position="228"/>
        <end position="249"/>
    </location>
</feature>
<name>A0A166MSD5_EXIGL</name>
<feature type="transmembrane region" description="Helical" evidence="1">
    <location>
        <begin position="53"/>
        <end position="77"/>
    </location>
</feature>
<keyword evidence="1" id="KW-0812">Transmembrane</keyword>
<feature type="domain" description="DUF6534" evidence="2">
    <location>
        <begin position="169"/>
        <end position="254"/>
    </location>
</feature>
<evidence type="ECO:0000313" key="3">
    <source>
        <dbReference type="EMBL" id="KZV78344.1"/>
    </source>
</evidence>
<keyword evidence="1" id="KW-1133">Transmembrane helix</keyword>
<reference evidence="3 4" key="1">
    <citation type="journal article" date="2016" name="Mol. Biol. Evol.">
        <title>Comparative Genomics of Early-Diverging Mushroom-Forming Fungi Provides Insights into the Origins of Lignocellulose Decay Capabilities.</title>
        <authorList>
            <person name="Nagy L.G."/>
            <person name="Riley R."/>
            <person name="Tritt A."/>
            <person name="Adam C."/>
            <person name="Daum C."/>
            <person name="Floudas D."/>
            <person name="Sun H."/>
            <person name="Yadav J.S."/>
            <person name="Pangilinan J."/>
            <person name="Larsson K.H."/>
            <person name="Matsuura K."/>
            <person name="Barry K."/>
            <person name="Labutti K."/>
            <person name="Kuo R."/>
            <person name="Ohm R.A."/>
            <person name="Bhattacharya S.S."/>
            <person name="Shirouzu T."/>
            <person name="Yoshinaga Y."/>
            <person name="Martin F.M."/>
            <person name="Grigoriev I.V."/>
            <person name="Hibbett D.S."/>
        </authorList>
    </citation>
    <scope>NUCLEOTIDE SEQUENCE [LARGE SCALE GENOMIC DNA]</scope>
    <source>
        <strain evidence="3 4">HHB12029</strain>
    </source>
</reference>
<keyword evidence="1" id="KW-0472">Membrane</keyword>
<evidence type="ECO:0000259" key="2">
    <source>
        <dbReference type="Pfam" id="PF20152"/>
    </source>
</evidence>
<sequence>MDTPPGPPPPPGPPITALFGILEIGMAIGMFLSGIIVLQTWAYVRNYPKDKSYVIVVLFIDLFHSAVFIQTVYTYTIDFFGDFVAAGTLIWSMKMTAMMLGINISVVDSSRVYLITRSALLAAVATVLAIARFVIHIRQMVTVFSASSWVIVRTPTFKWEVTSLLVVGASSDVLVAVSICWALLRMRSGFTASDKLVDKLIAFTIGSGLLTSIVAVIEVITYLAVDGFIFFLFFSLLGKIFSTSLLASLNERNHSRRQFAEARTFARSAKSSEHQVSIEMVSQRPTQNHTTHSILVRDDLPTTSAIVNESPVH</sequence>
<dbReference type="OrthoDB" id="2535105at2759"/>
<organism evidence="3 4">
    <name type="scientific">Exidia glandulosa HHB12029</name>
    <dbReference type="NCBI Taxonomy" id="1314781"/>
    <lineage>
        <taxon>Eukaryota</taxon>
        <taxon>Fungi</taxon>
        <taxon>Dikarya</taxon>
        <taxon>Basidiomycota</taxon>
        <taxon>Agaricomycotina</taxon>
        <taxon>Agaricomycetes</taxon>
        <taxon>Auriculariales</taxon>
        <taxon>Exidiaceae</taxon>
        <taxon>Exidia</taxon>
    </lineage>
</organism>
<accession>A0A166MSD5</accession>
<dbReference type="AlphaFoldDB" id="A0A166MSD5"/>
<feature type="transmembrane region" description="Helical" evidence="1">
    <location>
        <begin position="196"/>
        <end position="222"/>
    </location>
</feature>
<keyword evidence="4" id="KW-1185">Reference proteome</keyword>
<feature type="transmembrane region" description="Helical" evidence="1">
    <location>
        <begin position="15"/>
        <end position="41"/>
    </location>
</feature>
<protein>
    <recommendedName>
        <fullName evidence="2">DUF6534 domain-containing protein</fullName>
    </recommendedName>
</protein>
<dbReference type="EMBL" id="KV426941">
    <property type="protein sequence ID" value="KZV78344.1"/>
    <property type="molecule type" value="Genomic_DNA"/>
</dbReference>